<keyword evidence="3" id="KW-1185">Reference proteome</keyword>
<evidence type="ECO:0000313" key="2">
    <source>
        <dbReference type="EMBL" id="GAA4698834.1"/>
    </source>
</evidence>
<feature type="chain" id="PRO_5046535106" description="Lipoprotein" evidence="1">
    <location>
        <begin position="22"/>
        <end position="232"/>
    </location>
</feature>
<protein>
    <recommendedName>
        <fullName evidence="4">Lipoprotein</fullName>
    </recommendedName>
</protein>
<evidence type="ECO:0008006" key="4">
    <source>
        <dbReference type="Google" id="ProtNLM"/>
    </source>
</evidence>
<dbReference type="RefSeq" id="WP_345311143.1">
    <property type="nucleotide sequence ID" value="NZ_BAABLN010000023.1"/>
</dbReference>
<dbReference type="EMBL" id="BAABLN010000023">
    <property type="protein sequence ID" value="GAA4698834.1"/>
    <property type="molecule type" value="Genomic_DNA"/>
</dbReference>
<proteinExistence type="predicted"/>
<evidence type="ECO:0000256" key="1">
    <source>
        <dbReference type="SAM" id="SignalP"/>
    </source>
</evidence>
<reference evidence="3" key="1">
    <citation type="journal article" date="2019" name="Int. J. Syst. Evol. Microbiol.">
        <title>The Global Catalogue of Microorganisms (GCM) 10K type strain sequencing project: providing services to taxonomists for standard genome sequencing and annotation.</title>
        <authorList>
            <consortium name="The Broad Institute Genomics Platform"/>
            <consortium name="The Broad Institute Genome Sequencing Center for Infectious Disease"/>
            <person name="Wu L."/>
            <person name="Ma J."/>
        </authorList>
    </citation>
    <scope>NUCLEOTIDE SEQUENCE [LARGE SCALE GENOMIC DNA]</scope>
    <source>
        <strain evidence="3">JCM 18958</strain>
    </source>
</reference>
<organism evidence="2 3">
    <name type="scientific">Kocuria gwangalliensis</name>
    <dbReference type="NCBI Taxonomy" id="501592"/>
    <lineage>
        <taxon>Bacteria</taxon>
        <taxon>Bacillati</taxon>
        <taxon>Actinomycetota</taxon>
        <taxon>Actinomycetes</taxon>
        <taxon>Micrococcales</taxon>
        <taxon>Micrococcaceae</taxon>
        <taxon>Kocuria</taxon>
    </lineage>
</organism>
<sequence>MRTTALKIVTGSCAVSLLLTACGGSTGSGGGDVTAPATQPSATATPSAVALPQLEAGQSDQELAFDFVDALNEWFQYGEEELEERLPENATPQVIAETAMEIARENSPQFSEALLVEDFDTRRPRFDGLYTTEGFEWWNASVINQTIDGHSDFYLDEQGEVQMTPIDDTHESYKLTLTVAQPVTSRPDDVMWIKVHRITDPAQELVPVDIKPIVAQFETDGDRERLASMQWG</sequence>
<dbReference type="Proteomes" id="UP001501446">
    <property type="component" value="Unassembled WGS sequence"/>
</dbReference>
<accession>A0ABP8X1I8</accession>
<dbReference type="PROSITE" id="PS51257">
    <property type="entry name" value="PROKAR_LIPOPROTEIN"/>
    <property type="match status" value="1"/>
</dbReference>
<keyword evidence="1" id="KW-0732">Signal</keyword>
<feature type="signal peptide" evidence="1">
    <location>
        <begin position="1"/>
        <end position="21"/>
    </location>
</feature>
<name>A0ABP8X1I8_9MICC</name>
<gene>
    <name evidence="2" type="ORF">GCM10025781_16170</name>
</gene>
<evidence type="ECO:0000313" key="3">
    <source>
        <dbReference type="Proteomes" id="UP001501446"/>
    </source>
</evidence>
<comment type="caution">
    <text evidence="2">The sequence shown here is derived from an EMBL/GenBank/DDBJ whole genome shotgun (WGS) entry which is preliminary data.</text>
</comment>